<dbReference type="KEGG" id="asag:FGM00_07420"/>
<dbReference type="AlphaFoldDB" id="A0A5B7SVV0"/>
<protein>
    <submittedName>
        <fullName evidence="1">Uncharacterized protein</fullName>
    </submittedName>
</protein>
<proteinExistence type="predicted"/>
<dbReference type="PROSITE" id="PS51257">
    <property type="entry name" value="PROKAR_LIPOPROTEIN"/>
    <property type="match status" value="1"/>
</dbReference>
<dbReference type="Proteomes" id="UP000310017">
    <property type="component" value="Chromosome"/>
</dbReference>
<sequence length="147" mass="15510">MKPAKLFFTIFTAAVTLGFFGCSDNDDTTMAQIQVNGVVFDNGDDFNGDIDGDFRGTGESATRTFFWLNNFTTADYNADITAAAEGTFEMTVLDADGNIVLNRTLSGAVEPDSFSGVTDAGTSGLWSVTISVVSFDGDGSFSLSEGD</sequence>
<dbReference type="RefSeq" id="WP_138854658.1">
    <property type="nucleotide sequence ID" value="NZ_CP040710.1"/>
</dbReference>
<accession>A0A5B7SVV0</accession>
<evidence type="ECO:0000313" key="1">
    <source>
        <dbReference type="EMBL" id="QCX02322.1"/>
    </source>
</evidence>
<gene>
    <name evidence="1" type="ORF">FGM00_07420</name>
</gene>
<dbReference type="OrthoDB" id="979528at2"/>
<reference evidence="1 2" key="1">
    <citation type="submission" date="2019-05" db="EMBL/GenBank/DDBJ databases">
        <title>Genome sequencing of F202Z8.</title>
        <authorList>
            <person name="Kwon Y.M."/>
        </authorList>
    </citation>
    <scope>NUCLEOTIDE SEQUENCE [LARGE SCALE GENOMIC DNA]</scope>
    <source>
        <strain evidence="1 2">F202Z8</strain>
    </source>
</reference>
<dbReference type="EMBL" id="CP040710">
    <property type="protein sequence ID" value="QCX02322.1"/>
    <property type="molecule type" value="Genomic_DNA"/>
</dbReference>
<evidence type="ECO:0000313" key="2">
    <source>
        <dbReference type="Proteomes" id="UP000310017"/>
    </source>
</evidence>
<keyword evidence="2" id="KW-1185">Reference proteome</keyword>
<name>A0A5B7SVV0_9FLAO</name>
<organism evidence="1 2">
    <name type="scientific">Aggregatimonas sangjinii</name>
    <dbReference type="NCBI Taxonomy" id="2583587"/>
    <lineage>
        <taxon>Bacteria</taxon>
        <taxon>Pseudomonadati</taxon>
        <taxon>Bacteroidota</taxon>
        <taxon>Flavobacteriia</taxon>
        <taxon>Flavobacteriales</taxon>
        <taxon>Flavobacteriaceae</taxon>
        <taxon>Aggregatimonas</taxon>
    </lineage>
</organism>